<dbReference type="SUPFAM" id="SSF57850">
    <property type="entry name" value="RING/U-box"/>
    <property type="match status" value="3"/>
</dbReference>
<dbReference type="GO" id="GO:0008270">
    <property type="term" value="F:zinc ion binding"/>
    <property type="evidence" value="ECO:0007669"/>
    <property type="project" value="UniProtKB-KW"/>
</dbReference>
<dbReference type="PROSITE" id="PS50089">
    <property type="entry name" value="ZF_RING_2"/>
    <property type="match status" value="1"/>
</dbReference>
<evidence type="ECO:0000256" key="5">
    <source>
        <dbReference type="ARBA" id="ARBA00012251"/>
    </source>
</evidence>
<dbReference type="EC" id="2.3.2.31" evidence="5"/>
<dbReference type="InterPro" id="IPR017907">
    <property type="entry name" value="Znf_RING_CS"/>
</dbReference>
<dbReference type="Gene3D" id="3.30.40.10">
    <property type="entry name" value="Zinc/RING finger domain, C3HC4 (zinc finger)"/>
    <property type="match status" value="1"/>
</dbReference>
<evidence type="ECO:0000256" key="16">
    <source>
        <dbReference type="ARBA" id="ARBA00022989"/>
    </source>
</evidence>
<evidence type="ECO:0000256" key="8">
    <source>
        <dbReference type="ARBA" id="ARBA00022692"/>
    </source>
</evidence>
<dbReference type="InterPro" id="IPR013083">
    <property type="entry name" value="Znf_RING/FYVE/PHD"/>
</dbReference>
<comment type="subunit">
    <text evidence="21">Interacts with UBE2L3, UBE2L6 and LCMT2, as well as with BAX. Interacts with TBK1; this interaction inhibits TBK1 phosphorylation and 'Lys-63'-linked polyubiquitination.</text>
</comment>
<evidence type="ECO:0000259" key="28">
    <source>
        <dbReference type="PROSITE" id="PS51873"/>
    </source>
</evidence>
<dbReference type="Pfam" id="PF22191">
    <property type="entry name" value="IBR_1"/>
    <property type="match status" value="1"/>
</dbReference>
<dbReference type="AlphaFoldDB" id="A0A0K8TMJ0"/>
<dbReference type="InterPro" id="IPR031127">
    <property type="entry name" value="E3_UB_ligase_RBR"/>
</dbReference>
<evidence type="ECO:0000256" key="25">
    <source>
        <dbReference type="SAM" id="MobiDB-lite"/>
    </source>
</evidence>
<dbReference type="Gene3D" id="1.20.120.1750">
    <property type="match status" value="1"/>
</dbReference>
<evidence type="ECO:0000256" key="19">
    <source>
        <dbReference type="ARBA" id="ARBA00038342"/>
    </source>
</evidence>
<keyword evidence="13" id="KW-0833">Ubl conjugation pathway</keyword>
<dbReference type="InterPro" id="IPR001841">
    <property type="entry name" value="Znf_RING"/>
</dbReference>
<proteinExistence type="evidence at transcript level"/>
<comment type="function">
    <text evidence="20">E3 ubiquitin-protein ligase which accepts ubiquitin from E2 ubiquitin-conjugating enzymes UBE2L3 and UBE2L6 in the form of a thioester and then directly transfers the ubiquitin to targeted substrates such as LCMT2, thereby promoting their degradation. Induces apoptosis via a p53/TP53-dependent but caspase-independent mechanism. Plays a crucial role in maintaining the genomic stability by controlling the degradation of multiple proteins involved in mitotic progression and DNA damage. Regulates epithelial homeostasis by mediating degradation of CDKN1A and isoform 2 of TP63. Plays a regulatory role in innate immunity by negatively regulating IRF3 activation and IFN-beta production. Mechanistically, inhibits TBK1 phosphorylation and 'Lys-63'-linked polyubiquitination independently of its E3 ligase activity. Alternatively, promotes 'Lys-27' and 'Lys-33'-linked ubiquitination of IFIH1/MDA5, promoting selective autophagic degradation of IFIH1/MDA5 to inhibit antiviral response.</text>
</comment>
<dbReference type="GO" id="GO:0006915">
    <property type="term" value="P:apoptotic process"/>
    <property type="evidence" value="ECO:0007669"/>
    <property type="project" value="UniProtKB-KW"/>
</dbReference>
<evidence type="ECO:0000256" key="26">
    <source>
        <dbReference type="SAM" id="Phobius"/>
    </source>
</evidence>
<evidence type="ECO:0000256" key="14">
    <source>
        <dbReference type="ARBA" id="ARBA00022833"/>
    </source>
</evidence>
<keyword evidence="6" id="KW-0963">Cytoplasm</keyword>
<dbReference type="InterPro" id="IPR044066">
    <property type="entry name" value="TRIAD_supradom"/>
</dbReference>
<evidence type="ECO:0000256" key="13">
    <source>
        <dbReference type="ARBA" id="ARBA00022786"/>
    </source>
</evidence>
<evidence type="ECO:0000256" key="10">
    <source>
        <dbReference type="ARBA" id="ARBA00022723"/>
    </source>
</evidence>
<dbReference type="PANTHER" id="PTHR11685">
    <property type="entry name" value="RBR FAMILY RING FINGER AND IBR DOMAIN-CONTAINING"/>
    <property type="match status" value="1"/>
</dbReference>
<evidence type="ECO:0000256" key="9">
    <source>
        <dbReference type="ARBA" id="ARBA00022703"/>
    </source>
</evidence>
<keyword evidence="8 26" id="KW-0812">Transmembrane</keyword>
<feature type="transmembrane region" description="Helical" evidence="26">
    <location>
        <begin position="580"/>
        <end position="602"/>
    </location>
</feature>
<evidence type="ECO:0000256" key="1">
    <source>
        <dbReference type="ARBA" id="ARBA00001798"/>
    </source>
</evidence>
<feature type="compositionally biased region" description="Polar residues" evidence="25">
    <location>
        <begin position="1"/>
        <end position="16"/>
    </location>
</feature>
<name>A0A0K8TMJ0_TABBR</name>
<accession>A0A0K8TMJ0</accession>
<evidence type="ECO:0000256" key="4">
    <source>
        <dbReference type="ARBA" id="ARBA00004906"/>
    </source>
</evidence>
<keyword evidence="10" id="KW-0479">Metal-binding</keyword>
<evidence type="ECO:0000256" key="12">
    <source>
        <dbReference type="ARBA" id="ARBA00022771"/>
    </source>
</evidence>
<evidence type="ECO:0000256" key="20">
    <source>
        <dbReference type="ARBA" id="ARBA00060040"/>
    </source>
</evidence>
<comment type="pathway">
    <text evidence="4">Protein modification; protein ubiquitination.</text>
</comment>
<comment type="similarity">
    <text evidence="19">Belongs to the RBR family. RNF144 subfamily.</text>
</comment>
<evidence type="ECO:0000256" key="2">
    <source>
        <dbReference type="ARBA" id="ARBA00004304"/>
    </source>
</evidence>
<dbReference type="InterPro" id="IPR002867">
    <property type="entry name" value="IBR_dom"/>
</dbReference>
<keyword evidence="9" id="KW-0053">Apoptosis</keyword>
<dbReference type="EMBL" id="GDAI01002237">
    <property type="protein sequence ID" value="JAI15366.1"/>
    <property type="molecule type" value="mRNA"/>
</dbReference>
<evidence type="ECO:0000256" key="3">
    <source>
        <dbReference type="ARBA" id="ARBA00004496"/>
    </source>
</evidence>
<keyword evidence="7" id="KW-0808">Transferase</keyword>
<evidence type="ECO:0000256" key="23">
    <source>
        <dbReference type="ARBA" id="ARBA00078867"/>
    </source>
</evidence>
<dbReference type="PROSITE" id="PS00518">
    <property type="entry name" value="ZF_RING_1"/>
    <property type="match status" value="1"/>
</dbReference>
<comment type="subcellular location">
    <subcellularLocation>
        <location evidence="3">Cytoplasm</location>
    </subcellularLocation>
    <subcellularLocation>
        <location evidence="2">Mitochondrion membrane</location>
        <topology evidence="2">Single-pass membrane protein</topology>
    </subcellularLocation>
</comment>
<dbReference type="Pfam" id="PF01485">
    <property type="entry name" value="IBR"/>
    <property type="match status" value="1"/>
</dbReference>
<keyword evidence="15" id="KW-0832">Ubl conjugation</keyword>
<feature type="region of interest" description="Disordered" evidence="25">
    <location>
        <begin position="49"/>
        <end position="71"/>
    </location>
</feature>
<keyword evidence="11" id="KW-0677">Repeat</keyword>
<feature type="non-terminal residue" evidence="29">
    <location>
        <position position="1"/>
    </location>
</feature>
<keyword evidence="17" id="KW-0496">Mitochondrion</keyword>
<evidence type="ECO:0000256" key="18">
    <source>
        <dbReference type="ARBA" id="ARBA00023136"/>
    </source>
</evidence>
<sequence length="634" mass="68747">SSPIHKVAETQQSLQDGSEFRETSSLLNPADTVVFESSPLQSSRIIRQASTTPANNVAPSKISNSNSGSHTQIHNELEGPHAISLLGGPLPRRKRFENFLKSLVGRKPSKETVASPPLLPSPEIKVTNSPSANSLYQVVDGPNEKITNSTASLNSVQQKLWNVVPLLKRESSVSSLNHEKVHHSGLRKCETVLALSRSTVSVEPIKPQNRLRTSVSTSNANCSRCSSLLSLAASGSRYSLNLANSGFVTVSSTTNSGSKCQSKQVLPTLKTGSTISSSLESANCVENVNAKCGPETSSNNNFEGPPHRTSSSLQLHTPANTTPVAAMAVISQPSEIFRCKLCLADVETSAATTIEQCGCFFCTECMKTYVEFEISEGAYEISCPDAQCPQQGIISLAEMSALASAESMNKHERYRLNREIELDKNRTWCPRAGCETVCIIGPPPATPSSSADRVNLITQIFCVVRCPTCNEEFCSGCKKPWHASLTCEENSRRLGDEGQYALIGIPFDNDLIKYCPMCAVPIEKDEGCAQMMCKRCKHVFCWYCLASLDDDFLLRHYDKGPCKNKLGHSRASVVWHRAQVIGIFAGFGILLLVASPLLLLAAPCIICCKCSICSGSEKLEDPDADFDDAVALQR</sequence>
<dbReference type="CDD" id="cd16632">
    <property type="entry name" value="mRING-HC-C4C4_RBR_RNF144"/>
    <property type="match status" value="1"/>
</dbReference>
<evidence type="ECO:0000256" key="17">
    <source>
        <dbReference type="ARBA" id="ARBA00023128"/>
    </source>
</evidence>
<evidence type="ECO:0000256" key="21">
    <source>
        <dbReference type="ARBA" id="ARBA00061765"/>
    </source>
</evidence>
<evidence type="ECO:0000259" key="27">
    <source>
        <dbReference type="PROSITE" id="PS50089"/>
    </source>
</evidence>
<evidence type="ECO:0000256" key="22">
    <source>
        <dbReference type="ARBA" id="ARBA00069720"/>
    </source>
</evidence>
<dbReference type="GO" id="GO:0061630">
    <property type="term" value="F:ubiquitin protein ligase activity"/>
    <property type="evidence" value="ECO:0007669"/>
    <property type="project" value="UniProtKB-EC"/>
</dbReference>
<evidence type="ECO:0000256" key="11">
    <source>
        <dbReference type="ARBA" id="ARBA00022737"/>
    </source>
</evidence>
<dbReference type="SMART" id="SM00184">
    <property type="entry name" value="RING"/>
    <property type="match status" value="2"/>
</dbReference>
<comment type="catalytic activity">
    <reaction evidence="1">
        <text>[E2 ubiquitin-conjugating enzyme]-S-ubiquitinyl-L-cysteine + [acceptor protein]-L-lysine = [E2 ubiquitin-conjugating enzyme]-L-cysteine + [acceptor protein]-N(6)-ubiquitinyl-L-lysine.</text>
        <dbReference type="EC" id="2.3.2.31"/>
    </reaction>
</comment>
<dbReference type="PROSITE" id="PS51873">
    <property type="entry name" value="TRIAD"/>
    <property type="match status" value="1"/>
</dbReference>
<evidence type="ECO:0000256" key="24">
    <source>
        <dbReference type="PROSITE-ProRule" id="PRU00175"/>
    </source>
</evidence>
<dbReference type="GO" id="GO:0016567">
    <property type="term" value="P:protein ubiquitination"/>
    <property type="evidence" value="ECO:0007669"/>
    <property type="project" value="InterPro"/>
</dbReference>
<keyword evidence="18 26" id="KW-0472">Membrane</keyword>
<dbReference type="GO" id="GO:0031966">
    <property type="term" value="C:mitochondrial membrane"/>
    <property type="evidence" value="ECO:0007669"/>
    <property type="project" value="UniProtKB-SubCell"/>
</dbReference>
<evidence type="ECO:0000256" key="15">
    <source>
        <dbReference type="ARBA" id="ARBA00022843"/>
    </source>
</evidence>
<evidence type="ECO:0000256" key="7">
    <source>
        <dbReference type="ARBA" id="ARBA00022679"/>
    </source>
</evidence>
<dbReference type="FunFam" id="1.20.120.1750:FF:000010">
    <property type="entry name" value="RBR-type E3 ubiquitin transferase"/>
    <property type="match status" value="1"/>
</dbReference>
<evidence type="ECO:0000256" key="6">
    <source>
        <dbReference type="ARBA" id="ARBA00022490"/>
    </source>
</evidence>
<dbReference type="FunFam" id="3.30.40.10:FF:000051">
    <property type="entry name" value="RBR-type E3 ubiquitin transferase"/>
    <property type="match status" value="1"/>
</dbReference>
<protein>
    <recommendedName>
        <fullName evidence="22">E3 ubiquitin-protein ligase RNF144B</fullName>
        <ecNumber evidence="5">2.3.2.31</ecNumber>
    </recommendedName>
    <alternativeName>
        <fullName evidence="23">RING finger protein 144B</fullName>
    </alternativeName>
</protein>
<feature type="region of interest" description="Disordered" evidence="25">
    <location>
        <begin position="1"/>
        <end position="27"/>
    </location>
</feature>
<dbReference type="SMART" id="SM00647">
    <property type="entry name" value="IBR"/>
    <property type="match status" value="2"/>
</dbReference>
<keyword evidence="14" id="KW-0862">Zinc</keyword>
<reference evidence="29" key="1">
    <citation type="journal article" date="2015" name="Insect Biochem. Mol. Biol.">
        <title>An insight into the sialome of the horse fly, Tabanus bromius.</title>
        <authorList>
            <person name="Ribeiro J.M."/>
            <person name="Kazimirova M."/>
            <person name="Takac P."/>
            <person name="Andersen J.F."/>
            <person name="Francischetti I.M."/>
        </authorList>
    </citation>
    <scope>NUCLEOTIDE SEQUENCE</scope>
</reference>
<keyword evidence="12 24" id="KW-0863">Zinc-finger</keyword>
<dbReference type="CDD" id="cd20349">
    <property type="entry name" value="BRcat_RBR_RNF144"/>
    <property type="match status" value="1"/>
</dbReference>
<feature type="domain" description="RING-type" evidence="27">
    <location>
        <begin position="339"/>
        <end position="384"/>
    </location>
</feature>
<keyword evidence="16 26" id="KW-1133">Transmembrane helix</keyword>
<evidence type="ECO:0000313" key="29">
    <source>
        <dbReference type="EMBL" id="JAI15366.1"/>
    </source>
</evidence>
<feature type="domain" description="RING-type" evidence="28">
    <location>
        <begin position="335"/>
        <end position="566"/>
    </location>
</feature>
<dbReference type="CDD" id="cd20352">
    <property type="entry name" value="Rcat_RBR_RNF144"/>
    <property type="match status" value="1"/>
</dbReference>
<organism evidence="29">
    <name type="scientific">Tabanus bromius</name>
    <name type="common">Band-eyed brown horse fly</name>
    <dbReference type="NCBI Taxonomy" id="304241"/>
    <lineage>
        <taxon>Eukaryota</taxon>
        <taxon>Metazoa</taxon>
        <taxon>Ecdysozoa</taxon>
        <taxon>Arthropoda</taxon>
        <taxon>Hexapoda</taxon>
        <taxon>Insecta</taxon>
        <taxon>Pterygota</taxon>
        <taxon>Neoptera</taxon>
        <taxon>Endopterygota</taxon>
        <taxon>Diptera</taxon>
        <taxon>Brachycera</taxon>
        <taxon>Tabanomorpha</taxon>
        <taxon>Tabanoidea</taxon>
        <taxon>Tabanidae</taxon>
        <taxon>Tabanus</taxon>
    </lineage>
</organism>